<gene>
    <name evidence="1" type="ORF">BZK31_11465</name>
</gene>
<dbReference type="AlphaFoldDB" id="A0A1X0N8C4"/>
<protein>
    <submittedName>
        <fullName evidence="1">Uncharacterized protein</fullName>
    </submittedName>
</protein>
<proteinExistence type="predicted"/>
<dbReference type="Proteomes" id="UP000192815">
    <property type="component" value="Unassembled WGS sequence"/>
</dbReference>
<dbReference type="EMBL" id="MUIO01000038">
    <property type="protein sequence ID" value="ORC59230.1"/>
    <property type="molecule type" value="Genomic_DNA"/>
</dbReference>
<reference evidence="2" key="1">
    <citation type="submission" date="2017-02" db="EMBL/GenBank/DDBJ databases">
        <title>Pseudomonas floridae sp. nov., a novel pathogenic bacterial species isolated from tomato.</title>
        <authorList>
            <person name="Timilsina S."/>
            <person name="Vallad G.E."/>
            <person name="Jones J.B."/>
        </authorList>
    </citation>
    <scope>NUCLEOTIDE SEQUENCE [LARGE SCALE GENOMIC DNA]</scope>
    <source>
        <strain evidence="2">GEV388</strain>
    </source>
</reference>
<evidence type="ECO:0000313" key="1">
    <source>
        <dbReference type="EMBL" id="ORC59230.1"/>
    </source>
</evidence>
<keyword evidence="2" id="KW-1185">Reference proteome</keyword>
<dbReference type="RefSeq" id="WP_083182763.1">
    <property type="nucleotide sequence ID" value="NZ_CBCRZR010000003.1"/>
</dbReference>
<dbReference type="STRING" id="1958950.BZK31_11465"/>
<name>A0A1X0N8C4_9PSED</name>
<comment type="caution">
    <text evidence="1">The sequence shown here is derived from an EMBL/GenBank/DDBJ whole genome shotgun (WGS) entry which is preliminary data.</text>
</comment>
<evidence type="ECO:0000313" key="2">
    <source>
        <dbReference type="Proteomes" id="UP000192815"/>
    </source>
</evidence>
<organism evidence="1 2">
    <name type="scientific">Pseudomonas floridensis</name>
    <dbReference type="NCBI Taxonomy" id="1958950"/>
    <lineage>
        <taxon>Bacteria</taxon>
        <taxon>Pseudomonadati</taxon>
        <taxon>Pseudomonadota</taxon>
        <taxon>Gammaproteobacteria</taxon>
        <taxon>Pseudomonadales</taxon>
        <taxon>Pseudomonadaceae</taxon>
        <taxon>Pseudomonas</taxon>
    </lineage>
</organism>
<dbReference type="OrthoDB" id="9956607at2"/>
<accession>A0A1X0N8C4</accession>
<sequence>MSSTIAWGDKLVLMIIIVKCESASAHLKGASFAGAPGGRARTQDATNYFQAPSVLIDDRPAHGAGQGIHQENTMRFDRAHHGFYTGSNGRTVLI</sequence>